<dbReference type="GeneID" id="114438656"/>
<dbReference type="FunCoup" id="A0A6P7IR55">
    <property type="interactions" value="1192"/>
</dbReference>
<evidence type="ECO:0000256" key="7">
    <source>
        <dbReference type="ARBA" id="ARBA00035545"/>
    </source>
</evidence>
<dbReference type="InParanoid" id="A0A6P7IR55"/>
<dbReference type="InterPro" id="IPR007740">
    <property type="entry name" value="Ribosomal_mL49"/>
</dbReference>
<dbReference type="CTD" id="740"/>
<reference evidence="10" key="1">
    <citation type="submission" date="2025-08" db="UniProtKB">
        <authorList>
            <consortium name="RefSeq"/>
        </authorList>
    </citation>
    <scope>IDENTIFICATION</scope>
</reference>
<dbReference type="PANTHER" id="PTHR13477">
    <property type="entry name" value="MITOCHONDRIAL 39S RIBOSOMAL PROTEIN L49"/>
    <property type="match status" value="1"/>
</dbReference>
<dbReference type="OrthoDB" id="19439at2759"/>
<dbReference type="GO" id="GO:0006412">
    <property type="term" value="P:translation"/>
    <property type="evidence" value="ECO:0007669"/>
    <property type="project" value="InterPro"/>
</dbReference>
<dbReference type="GO" id="GO:0003735">
    <property type="term" value="F:structural constituent of ribosome"/>
    <property type="evidence" value="ECO:0007669"/>
    <property type="project" value="InterPro"/>
</dbReference>
<keyword evidence="4" id="KW-0496">Mitochondrion</keyword>
<protein>
    <recommendedName>
        <fullName evidence="6">Large ribosomal subunit protein mL49</fullName>
    </recommendedName>
    <alternativeName>
        <fullName evidence="7">39S ribosomal protein L49, mitochondrial</fullName>
    </alternativeName>
</protein>
<dbReference type="Pfam" id="PF05046">
    <property type="entry name" value="Img2"/>
    <property type="match status" value="1"/>
</dbReference>
<evidence type="ECO:0000256" key="3">
    <source>
        <dbReference type="ARBA" id="ARBA00022980"/>
    </source>
</evidence>
<keyword evidence="3" id="KW-0689">Ribosomal protein</keyword>
<accession>A0A6P7IR55</accession>
<dbReference type="RefSeq" id="XP_028265962.1">
    <property type="nucleotide sequence ID" value="XM_028410161.1"/>
</dbReference>
<evidence type="ECO:0000256" key="2">
    <source>
        <dbReference type="ARBA" id="ARBA00005677"/>
    </source>
</evidence>
<dbReference type="GO" id="GO:0005762">
    <property type="term" value="C:mitochondrial large ribosomal subunit"/>
    <property type="evidence" value="ECO:0007669"/>
    <property type="project" value="TreeGrafter"/>
</dbReference>
<gene>
    <name evidence="10" type="primary">mrpl49</name>
</gene>
<dbReference type="PANTHER" id="PTHR13477:SF0">
    <property type="entry name" value="LARGE RIBOSOMAL SUBUNIT PROTEIN ML49"/>
    <property type="match status" value="1"/>
</dbReference>
<keyword evidence="9" id="KW-1185">Reference proteome</keyword>
<feature type="chain" id="PRO_5028006545" description="Large ribosomal subunit protein mL49" evidence="8">
    <location>
        <begin position="22"/>
        <end position="177"/>
    </location>
</feature>
<evidence type="ECO:0000256" key="6">
    <source>
        <dbReference type="ARBA" id="ARBA00035191"/>
    </source>
</evidence>
<proteinExistence type="inferred from homology"/>
<organism evidence="9 10">
    <name type="scientific">Parambassis ranga</name>
    <name type="common">Indian glassy fish</name>
    <dbReference type="NCBI Taxonomy" id="210632"/>
    <lineage>
        <taxon>Eukaryota</taxon>
        <taxon>Metazoa</taxon>
        <taxon>Chordata</taxon>
        <taxon>Craniata</taxon>
        <taxon>Vertebrata</taxon>
        <taxon>Euteleostomi</taxon>
        <taxon>Actinopterygii</taxon>
        <taxon>Neopterygii</taxon>
        <taxon>Teleostei</taxon>
        <taxon>Neoteleostei</taxon>
        <taxon>Acanthomorphata</taxon>
        <taxon>Ovalentaria</taxon>
        <taxon>Ambassidae</taxon>
        <taxon>Parambassis</taxon>
    </lineage>
</organism>
<keyword evidence="8" id="KW-0732">Signal</keyword>
<comment type="subcellular location">
    <subcellularLocation>
        <location evidence="1">Mitochondrion</location>
    </subcellularLocation>
</comment>
<keyword evidence="5" id="KW-0687">Ribonucleoprotein</keyword>
<evidence type="ECO:0000313" key="10">
    <source>
        <dbReference type="RefSeq" id="XP_028265962.1"/>
    </source>
</evidence>
<evidence type="ECO:0000256" key="8">
    <source>
        <dbReference type="SAM" id="SignalP"/>
    </source>
</evidence>
<evidence type="ECO:0000256" key="5">
    <source>
        <dbReference type="ARBA" id="ARBA00023274"/>
    </source>
</evidence>
<sequence length="177" mass="19727">MAACFTLQSAVLCRALRGVFSLNTRIPGPPVGAAGLRSVSNAPPEENKSILESTEEYVFVERLIPPSRIPSPPKHAGVTPSGWIPPADSPPPLPYMIRRSRMHNVPVYTDLTHGNRKLTLIRKVEGDIWALEKDVREYLKEVTGQELPTQVNEVTMTLKVKGHFDKELKDWLCSKGF</sequence>
<comment type="similarity">
    <text evidence="2">Belongs to the mitochondrion-specific ribosomal protein mL49 family.</text>
</comment>
<dbReference type="Gene3D" id="3.30.780.10">
    <property type="entry name" value="SUI1-like domain"/>
    <property type="match status" value="1"/>
</dbReference>
<evidence type="ECO:0000256" key="4">
    <source>
        <dbReference type="ARBA" id="ARBA00023128"/>
    </source>
</evidence>
<evidence type="ECO:0000313" key="9">
    <source>
        <dbReference type="Proteomes" id="UP000515145"/>
    </source>
</evidence>
<dbReference type="Proteomes" id="UP000515145">
    <property type="component" value="Chromosome 7"/>
</dbReference>
<dbReference type="FunFam" id="3.30.780.10:FF:000009">
    <property type="entry name" value="39S ribosomal protein L49, mitochondrial"/>
    <property type="match status" value="1"/>
</dbReference>
<evidence type="ECO:0000256" key="1">
    <source>
        <dbReference type="ARBA" id="ARBA00004173"/>
    </source>
</evidence>
<name>A0A6P7IR55_9TELE</name>
<feature type="signal peptide" evidence="8">
    <location>
        <begin position="1"/>
        <end position="21"/>
    </location>
</feature>
<dbReference type="AlphaFoldDB" id="A0A6P7IR55"/>